<keyword evidence="1" id="KW-1133">Transmembrane helix</keyword>
<organism evidence="4 5">
    <name type="scientific">Neobacillus notoginsengisoli</name>
    <dbReference type="NCBI Taxonomy" id="1578198"/>
    <lineage>
        <taxon>Bacteria</taxon>
        <taxon>Bacillati</taxon>
        <taxon>Bacillota</taxon>
        <taxon>Bacilli</taxon>
        <taxon>Bacillales</taxon>
        <taxon>Bacillaceae</taxon>
        <taxon>Neobacillus</taxon>
    </lineage>
</organism>
<evidence type="ECO:0000256" key="1">
    <source>
        <dbReference type="SAM" id="Phobius"/>
    </source>
</evidence>
<keyword evidence="5" id="KW-1185">Reference proteome</keyword>
<keyword evidence="1" id="KW-0812">Transmembrane</keyword>
<comment type="caution">
    <text evidence="4">The sequence shown here is derived from an EMBL/GenBank/DDBJ whole genome shotgun (WGS) entry which is preliminary data.</text>
</comment>
<evidence type="ECO:0000259" key="2">
    <source>
        <dbReference type="Pfam" id="PF13786"/>
    </source>
</evidence>
<sequence length="445" mass="50054">MEEGTVYSPEEEKLADYKRFVDGLPVPEELLDSAILAGFEKGILEKKRTQRWKRSLFSVAAAAVMVIGFFTSIRLSPAFAGYVSELPGFAKVVDWIQGDKGIIAALESEYDQEIGASSTKDGVTFTVTRAIADETGLLLFYTIDTVTERQEIGLEDVKFKNTDGKRFVLESASHGMPHYSAKGEKSFTGTLDFSFQEQLEARAFHLKVKIEGTEHEVDFKLNKEISAKKEYVINKTVAIEGQKVTFEKVEIYPLRVAIHVKMDPANTKRILNFDQIRLVDERGETWNKISNGITASGGPADDKRILYVQSNYFREPKKLYLIPGKIQAVDKSDAYMIVDTEKETIIKQPQPGKFYGVKVEDGSLLMRMKGKVHYFPFSSIKDAEGKDLERHDSASSGQSFTTYGNGYTEHGISLPPGKNVYKNPLTLELAFYPSWIESQEKVRIK</sequence>
<feature type="domain" description="DUF4179" evidence="2">
    <location>
        <begin position="53"/>
        <end position="144"/>
    </location>
</feature>
<reference evidence="4 5" key="1">
    <citation type="journal article" date="2017" name="Int. J. Syst. Evol. Microbiol.">
        <title>Bacillus notoginsengisoli sp. nov., a novel bacterium isolated from the rhizosphere of Panax notoginseng.</title>
        <authorList>
            <person name="Zhang M.Y."/>
            <person name="Cheng J."/>
            <person name="Cai Y."/>
            <person name="Zhang T.Y."/>
            <person name="Wu Y.Y."/>
            <person name="Manikprabhu D."/>
            <person name="Li W.J."/>
            <person name="Zhang Y.X."/>
        </authorList>
    </citation>
    <scope>NUCLEOTIDE SEQUENCE [LARGE SCALE GENOMIC DNA]</scope>
    <source>
        <strain evidence="4 5">JCM 30743</strain>
    </source>
</reference>
<feature type="domain" description="DUF5643" evidence="3">
    <location>
        <begin position="228"/>
        <end position="340"/>
    </location>
</feature>
<gene>
    <name evidence="4" type="ORF">D1B31_07060</name>
</gene>
<accession>A0A417YVQ1</accession>
<keyword evidence="1" id="KW-0472">Membrane</keyword>
<dbReference type="Pfam" id="PF18705">
    <property type="entry name" value="DUF5643"/>
    <property type="match status" value="1"/>
</dbReference>
<dbReference type="AlphaFoldDB" id="A0A417YVQ1"/>
<evidence type="ECO:0000313" key="4">
    <source>
        <dbReference type="EMBL" id="RHW41479.1"/>
    </source>
</evidence>
<dbReference type="EMBL" id="QWEG01000004">
    <property type="protein sequence ID" value="RHW41479.1"/>
    <property type="molecule type" value="Genomic_DNA"/>
</dbReference>
<feature type="transmembrane region" description="Helical" evidence="1">
    <location>
        <begin position="56"/>
        <end position="75"/>
    </location>
</feature>
<dbReference type="Pfam" id="PF13786">
    <property type="entry name" value="DUF4179"/>
    <property type="match status" value="1"/>
</dbReference>
<dbReference type="InterPro" id="IPR025436">
    <property type="entry name" value="DUF4179"/>
</dbReference>
<name>A0A417YVQ1_9BACI</name>
<evidence type="ECO:0000313" key="5">
    <source>
        <dbReference type="Proteomes" id="UP000284416"/>
    </source>
</evidence>
<dbReference type="Gene3D" id="2.60.40.1630">
    <property type="entry name" value="bacillus anthracis domain"/>
    <property type="match status" value="1"/>
</dbReference>
<evidence type="ECO:0000259" key="3">
    <source>
        <dbReference type="Pfam" id="PF18705"/>
    </source>
</evidence>
<protein>
    <submittedName>
        <fullName evidence="4">DUF4179 domain-containing protein</fullName>
    </submittedName>
</protein>
<proteinExistence type="predicted"/>
<dbReference type="InterPro" id="IPR040680">
    <property type="entry name" value="DUF5643"/>
</dbReference>
<dbReference type="Proteomes" id="UP000284416">
    <property type="component" value="Unassembled WGS sequence"/>
</dbReference>